<evidence type="ECO:0000313" key="3">
    <source>
        <dbReference type="Proteomes" id="UP000029738"/>
    </source>
</evidence>
<sequence>MQGISNYIQELTNRILPIVENLFKGNSFYMVNLKKQERIQDLVNLFGNFSPEEFRAIPNAELARRIDKLLALEAVSGTLNDLTPEQIKIFDEAVEGR</sequence>
<dbReference type="OrthoDB" id="428375at2"/>
<protein>
    <submittedName>
        <fullName evidence="2">Uncharacterized protein</fullName>
    </submittedName>
</protein>
<dbReference type="RefSeq" id="WP_038081512.1">
    <property type="nucleotide sequence ID" value="NZ_JHEG04000001.1"/>
</dbReference>
<dbReference type="Proteomes" id="UP000029738">
    <property type="component" value="Unassembled WGS sequence"/>
</dbReference>
<evidence type="ECO:0000313" key="1">
    <source>
        <dbReference type="EMBL" id="KAF3887400.1"/>
    </source>
</evidence>
<proteinExistence type="predicted"/>
<dbReference type="EMBL" id="JHEG04000001">
    <property type="protein sequence ID" value="KAF3887400.1"/>
    <property type="molecule type" value="Genomic_DNA"/>
</dbReference>
<gene>
    <name evidence="2" type="ORF">DA73_0223465</name>
    <name evidence="1" type="ORF">DA73_0400019315</name>
</gene>
<accession>A0A0C1NFI8</accession>
<dbReference type="AlphaFoldDB" id="A0A0C1NFI8"/>
<organism evidence="2">
    <name type="scientific">Tolypothrix bouteillei VB521301</name>
    <dbReference type="NCBI Taxonomy" id="1479485"/>
    <lineage>
        <taxon>Bacteria</taxon>
        <taxon>Bacillati</taxon>
        <taxon>Cyanobacteriota</taxon>
        <taxon>Cyanophyceae</taxon>
        <taxon>Nostocales</taxon>
        <taxon>Tolypothrichaceae</taxon>
        <taxon>Tolypothrix</taxon>
    </lineage>
</organism>
<name>A0A0C1NFI8_9CYAN</name>
<evidence type="ECO:0000313" key="2">
    <source>
        <dbReference type="EMBL" id="KIE11576.1"/>
    </source>
</evidence>
<reference evidence="1" key="2">
    <citation type="submission" date="2019-11" db="EMBL/GenBank/DDBJ databases">
        <title>Improved Assembly of Tolypothrix boutellei genome.</title>
        <authorList>
            <person name="Sarangi A.N."/>
            <person name="Mukherjee M."/>
            <person name="Ghosh S."/>
            <person name="Singh D."/>
            <person name="Das A."/>
            <person name="Kant S."/>
            <person name="Prusty A."/>
            <person name="Tripathy S."/>
        </authorList>
    </citation>
    <scope>NUCLEOTIDE SEQUENCE</scope>
    <source>
        <strain evidence="1">VB521301</strain>
    </source>
</reference>
<comment type="caution">
    <text evidence="2">The sequence shown here is derived from an EMBL/GenBank/DDBJ whole genome shotgun (WGS) entry which is preliminary data.</text>
</comment>
<dbReference type="EMBL" id="JHEG02000048">
    <property type="protein sequence ID" value="KIE11576.1"/>
    <property type="molecule type" value="Genomic_DNA"/>
</dbReference>
<keyword evidence="3" id="KW-1185">Reference proteome</keyword>
<reference evidence="2" key="1">
    <citation type="journal article" date="2015" name="Genome Announc.">
        <title>Draft Genome Sequence of Tolypothrix boutellei Strain VB521301.</title>
        <authorList>
            <person name="Chandrababunaidu M.M."/>
            <person name="Singh D."/>
            <person name="Sen D."/>
            <person name="Bhan S."/>
            <person name="Das S."/>
            <person name="Gupta A."/>
            <person name="Adhikary S.P."/>
            <person name="Tripathy S."/>
        </authorList>
    </citation>
    <scope>NUCLEOTIDE SEQUENCE</scope>
    <source>
        <strain evidence="2">VB521301</strain>
    </source>
</reference>